<keyword evidence="3" id="KW-0809">Transit peptide</keyword>
<comment type="similarity">
    <text evidence="2 7">Belongs to the GrpE family.</text>
</comment>
<dbReference type="Gene3D" id="3.90.20.20">
    <property type="match status" value="1"/>
</dbReference>
<dbReference type="STRING" id="1173061.A0A0J9X662"/>
<feature type="region of interest" description="Disordered" evidence="8">
    <location>
        <begin position="42"/>
        <end position="63"/>
    </location>
</feature>
<dbReference type="PANTHER" id="PTHR21237">
    <property type="entry name" value="GRPE PROTEIN"/>
    <property type="match status" value="1"/>
</dbReference>
<evidence type="ECO:0000313" key="10">
    <source>
        <dbReference type="Proteomes" id="UP000242525"/>
    </source>
</evidence>
<dbReference type="SUPFAM" id="SSF58014">
    <property type="entry name" value="Coiled-coil domain of nucleotide exchange factor GrpE"/>
    <property type="match status" value="1"/>
</dbReference>
<dbReference type="GO" id="GO:0030150">
    <property type="term" value="P:protein import into mitochondrial matrix"/>
    <property type="evidence" value="ECO:0007669"/>
    <property type="project" value="TreeGrafter"/>
</dbReference>
<evidence type="ECO:0000256" key="6">
    <source>
        <dbReference type="RuleBase" id="RU000640"/>
    </source>
</evidence>
<dbReference type="GO" id="GO:0001405">
    <property type="term" value="C:PAM complex, Tim23 associated import motor"/>
    <property type="evidence" value="ECO:0007669"/>
    <property type="project" value="TreeGrafter"/>
</dbReference>
<dbReference type="SUPFAM" id="SSF51064">
    <property type="entry name" value="Head domain of nucleotide exchange factor GrpE"/>
    <property type="match status" value="1"/>
</dbReference>
<dbReference type="Pfam" id="PF01025">
    <property type="entry name" value="GrpE"/>
    <property type="match status" value="1"/>
</dbReference>
<dbReference type="InterPro" id="IPR009012">
    <property type="entry name" value="GrpE_head"/>
</dbReference>
<organism evidence="9 10">
    <name type="scientific">Geotrichum candidum</name>
    <name type="common">Oospora lactis</name>
    <name type="synonym">Dipodascus geotrichum</name>
    <dbReference type="NCBI Taxonomy" id="1173061"/>
    <lineage>
        <taxon>Eukaryota</taxon>
        <taxon>Fungi</taxon>
        <taxon>Dikarya</taxon>
        <taxon>Ascomycota</taxon>
        <taxon>Saccharomycotina</taxon>
        <taxon>Dipodascomycetes</taxon>
        <taxon>Dipodascales</taxon>
        <taxon>Dipodascaceae</taxon>
        <taxon>Geotrichum</taxon>
    </lineage>
</organism>
<dbReference type="GO" id="GO:0051082">
    <property type="term" value="F:unfolded protein binding"/>
    <property type="evidence" value="ECO:0007669"/>
    <property type="project" value="TreeGrafter"/>
</dbReference>
<dbReference type="Proteomes" id="UP000242525">
    <property type="component" value="Unassembled WGS sequence"/>
</dbReference>
<proteinExistence type="inferred from homology"/>
<dbReference type="FunFam" id="2.30.22.10:FF:000002">
    <property type="entry name" value="GrpE protein homolog"/>
    <property type="match status" value="1"/>
</dbReference>
<dbReference type="CDD" id="cd00446">
    <property type="entry name" value="GrpE"/>
    <property type="match status" value="1"/>
</dbReference>
<gene>
    <name evidence="9" type="ORF">BN980_GECA04s01913g</name>
</gene>
<name>A0A0J9X662_GEOCN</name>
<dbReference type="HAMAP" id="MF_01151">
    <property type="entry name" value="GrpE"/>
    <property type="match status" value="1"/>
</dbReference>
<dbReference type="PROSITE" id="PS01071">
    <property type="entry name" value="GRPE"/>
    <property type="match status" value="1"/>
</dbReference>
<dbReference type="GO" id="GO:0042803">
    <property type="term" value="F:protein homodimerization activity"/>
    <property type="evidence" value="ECO:0007669"/>
    <property type="project" value="InterPro"/>
</dbReference>
<evidence type="ECO:0000313" key="9">
    <source>
        <dbReference type="EMBL" id="CDO52944.1"/>
    </source>
</evidence>
<comment type="caution">
    <text evidence="9">The sequence shown here is derived from an EMBL/GenBank/DDBJ whole genome shotgun (WGS) entry which is preliminary data.</text>
</comment>
<evidence type="ECO:0000256" key="4">
    <source>
        <dbReference type="ARBA" id="ARBA00023128"/>
    </source>
</evidence>
<evidence type="ECO:0000256" key="1">
    <source>
        <dbReference type="ARBA" id="ARBA00004305"/>
    </source>
</evidence>
<dbReference type="AlphaFoldDB" id="A0A0J9X662"/>
<sequence length="228" mass="25776">MLRRLLVQTARQTARPSVASTRGPLARASFVRAYSEAAKEEKAADAAAETSAEEAKELSPLEKELSEIKSKLEKKDKESAQYKDQLMRSIADFRNLQETTKREITKAKEFALQKFAKDLLESVDNFDRALSVVDADKRTDPENHKELVDLYEGIKMTQNVFEKTLEKHGLKKIFPEGEKFDPNQHEATFEAPQPDKEPGTVFFVQQAGFLLNDRVLRAAKVGVVQGDY</sequence>
<dbReference type="EMBL" id="CCBN010000004">
    <property type="protein sequence ID" value="CDO52944.1"/>
    <property type="molecule type" value="Genomic_DNA"/>
</dbReference>
<dbReference type="InterPro" id="IPR013805">
    <property type="entry name" value="GrpE_CC"/>
</dbReference>
<keyword evidence="5 6" id="KW-0143">Chaperone</keyword>
<evidence type="ECO:0000256" key="5">
    <source>
        <dbReference type="ARBA" id="ARBA00023186"/>
    </source>
</evidence>
<keyword evidence="4 6" id="KW-0496">Mitochondrion</keyword>
<evidence type="ECO:0000256" key="7">
    <source>
        <dbReference type="RuleBase" id="RU004478"/>
    </source>
</evidence>
<dbReference type="GO" id="GO:0000774">
    <property type="term" value="F:adenyl-nucleotide exchange factor activity"/>
    <property type="evidence" value="ECO:0007669"/>
    <property type="project" value="InterPro"/>
</dbReference>
<evidence type="ECO:0000256" key="2">
    <source>
        <dbReference type="ARBA" id="ARBA00009054"/>
    </source>
</evidence>
<dbReference type="Gene3D" id="2.30.22.10">
    <property type="entry name" value="Head domain of nucleotide exchange factor GrpE"/>
    <property type="match status" value="1"/>
</dbReference>
<dbReference type="GO" id="GO:0051087">
    <property type="term" value="F:protein-folding chaperone binding"/>
    <property type="evidence" value="ECO:0007669"/>
    <property type="project" value="InterPro"/>
</dbReference>
<keyword evidence="10" id="KW-1185">Reference proteome</keyword>
<dbReference type="PRINTS" id="PR00773">
    <property type="entry name" value="GRPEPROTEIN"/>
</dbReference>
<protein>
    <recommendedName>
        <fullName evidence="6">GrpE protein homolog</fullName>
    </recommendedName>
</protein>
<comment type="function">
    <text evidence="6">Essential component of the PAM complex, a complex required for the translocation of transit peptide-containing proteins from the inner membrane into the mitochondrial matrix in an ATP-dependent manner.</text>
</comment>
<dbReference type="PANTHER" id="PTHR21237:SF23">
    <property type="entry name" value="GRPE PROTEIN HOMOLOG, MITOCHONDRIAL"/>
    <property type="match status" value="1"/>
</dbReference>
<dbReference type="GO" id="GO:0006457">
    <property type="term" value="P:protein folding"/>
    <property type="evidence" value="ECO:0007669"/>
    <property type="project" value="InterPro"/>
</dbReference>
<reference evidence="9" key="1">
    <citation type="submission" date="2014-03" db="EMBL/GenBank/DDBJ databases">
        <authorList>
            <person name="Casaregola S."/>
        </authorList>
    </citation>
    <scope>NUCLEOTIDE SEQUENCE [LARGE SCALE GENOMIC DNA]</scope>
    <source>
        <strain evidence="9">CLIB 918</strain>
    </source>
</reference>
<feature type="compositionally biased region" description="Basic and acidic residues" evidence="8">
    <location>
        <begin position="53"/>
        <end position="63"/>
    </location>
</feature>
<dbReference type="InterPro" id="IPR000740">
    <property type="entry name" value="GrpE"/>
</dbReference>
<dbReference type="FunFam" id="3.90.20.20:FF:000011">
    <property type="entry name" value="GrpE protein homolog"/>
    <property type="match status" value="1"/>
</dbReference>
<accession>A0A0J9X662</accession>
<evidence type="ECO:0000256" key="8">
    <source>
        <dbReference type="SAM" id="MobiDB-lite"/>
    </source>
</evidence>
<comment type="subcellular location">
    <subcellularLocation>
        <location evidence="1 6">Mitochondrion matrix</location>
    </subcellularLocation>
</comment>
<dbReference type="OrthoDB" id="201635at2759"/>
<evidence type="ECO:0000256" key="3">
    <source>
        <dbReference type="ARBA" id="ARBA00022946"/>
    </source>
</evidence>